<sequence>MSAIDPIAEARQHIEKALVEKAVSDSAFREELKANPHAALKSLLGTNPIPSLKITVVEEAPGEVVLVLPRSIAQDELPDELLDMASGGVSFSSFVIPEGSMTFARLCPAQK</sequence>
<name>A0ABU7ZRT4_9HYPH</name>
<gene>
    <name evidence="1" type="ORF">V6L76_15970</name>
</gene>
<organism evidence="1 2">
    <name type="scientific">Pannonibacter anstelovis</name>
    <dbReference type="NCBI Taxonomy" id="3121537"/>
    <lineage>
        <taxon>Bacteria</taxon>
        <taxon>Pseudomonadati</taxon>
        <taxon>Pseudomonadota</taxon>
        <taxon>Alphaproteobacteria</taxon>
        <taxon>Hyphomicrobiales</taxon>
        <taxon>Stappiaceae</taxon>
        <taxon>Pannonibacter</taxon>
    </lineage>
</organism>
<accession>A0ABU7ZRT4</accession>
<comment type="caution">
    <text evidence="1">The sequence shown here is derived from an EMBL/GenBank/DDBJ whole genome shotgun (WGS) entry which is preliminary data.</text>
</comment>
<protein>
    <submittedName>
        <fullName evidence="1">NHLP leader peptide family RiPP</fullName>
    </submittedName>
</protein>
<keyword evidence="2" id="KW-1185">Reference proteome</keyword>
<evidence type="ECO:0000313" key="1">
    <source>
        <dbReference type="EMBL" id="MEH0097758.1"/>
    </source>
</evidence>
<evidence type="ECO:0000313" key="2">
    <source>
        <dbReference type="Proteomes" id="UP001380822"/>
    </source>
</evidence>
<dbReference type="InterPro" id="IPR036648">
    <property type="entry name" value="CN_Hdrase_a/SCN_Hdrase_g_sf"/>
</dbReference>
<dbReference type="EMBL" id="JBAKBE010000010">
    <property type="protein sequence ID" value="MEH0097758.1"/>
    <property type="molecule type" value="Genomic_DNA"/>
</dbReference>
<dbReference type="InterPro" id="IPR022513">
    <property type="entry name" value="TOMM_pelo"/>
</dbReference>
<dbReference type="Proteomes" id="UP001380822">
    <property type="component" value="Unassembled WGS sequence"/>
</dbReference>
<dbReference type="Gene3D" id="3.90.330.10">
    <property type="entry name" value="Nitrile hydratase alpha /Thiocyanate hydrolase gamma"/>
    <property type="match status" value="1"/>
</dbReference>
<dbReference type="NCBIfam" id="TIGR03793">
    <property type="entry name" value="leader_NHLP"/>
    <property type="match status" value="1"/>
</dbReference>
<dbReference type="RefSeq" id="WP_334252631.1">
    <property type="nucleotide sequence ID" value="NZ_JBAKBE010000010.1"/>
</dbReference>
<reference evidence="1 2" key="1">
    <citation type="submission" date="2024-02" db="EMBL/GenBank/DDBJ databases">
        <title>A new putative Pannonibacter species isolated from two cases of bloodstream infections in paediatric patients.</title>
        <authorList>
            <person name="Castellana S."/>
            <person name="De Laurentiis V."/>
            <person name="Grassi M."/>
            <person name="De Leonardis F."/>
            <person name="Mosca A."/>
            <person name="De Carlo C."/>
            <person name="Sparapano E."/>
            <person name="Ronga L."/>
            <person name="Santacroce L."/>
            <person name="Chironna M."/>
            <person name="De Robertis A."/>
            <person name="Bianco A."/>
            <person name="Del Sambro L."/>
            <person name="Capozzi L."/>
            <person name="Parisi A."/>
        </authorList>
    </citation>
    <scope>NUCLEOTIDE SEQUENCE [LARGE SCALE GENOMIC DNA]</scope>
    <source>
        <strain evidence="1 2">Pt2</strain>
    </source>
</reference>
<dbReference type="SUPFAM" id="SSF56209">
    <property type="entry name" value="Nitrile hydratase alpha chain"/>
    <property type="match status" value="1"/>
</dbReference>
<proteinExistence type="predicted"/>